<dbReference type="InterPro" id="IPR011257">
    <property type="entry name" value="DNA_glycosylase"/>
</dbReference>
<keyword evidence="2" id="KW-0227">DNA damage</keyword>
<evidence type="ECO:0000256" key="1">
    <source>
        <dbReference type="ARBA" id="ARBA00022723"/>
    </source>
</evidence>
<dbReference type="PANTHER" id="PTHR30037">
    <property type="entry name" value="DNA-3-METHYLADENINE GLYCOSYLASE 1"/>
    <property type="match status" value="1"/>
</dbReference>
<comment type="catalytic activity">
    <reaction evidence="6">
        <text>Hydrolysis of alkylated DNA, releasing 3-methyladenine.</text>
        <dbReference type="EC" id="3.2.2.20"/>
    </reaction>
</comment>
<keyword evidence="10" id="KW-0326">Glycosidase</keyword>
<dbReference type="Proteomes" id="UP000317421">
    <property type="component" value="Unassembled WGS sequence"/>
</dbReference>
<dbReference type="GO" id="GO:0006284">
    <property type="term" value="P:base-excision repair"/>
    <property type="evidence" value="ECO:0007669"/>
    <property type="project" value="InterPro"/>
</dbReference>
<evidence type="ECO:0000256" key="5">
    <source>
        <dbReference type="ARBA" id="ARBA00023204"/>
    </source>
</evidence>
<evidence type="ECO:0000313" key="10">
    <source>
        <dbReference type="EMBL" id="TWT99205.1"/>
    </source>
</evidence>
<keyword evidence="3 10" id="KW-0378">Hydrolase</keyword>
<dbReference type="GO" id="GO:0008725">
    <property type="term" value="F:DNA-3-methyladenine glycosylase activity"/>
    <property type="evidence" value="ECO:0007669"/>
    <property type="project" value="UniProtKB-EC"/>
</dbReference>
<dbReference type="EC" id="3.2.2.20" evidence="8"/>
<dbReference type="GO" id="GO:0046872">
    <property type="term" value="F:metal ion binding"/>
    <property type="evidence" value="ECO:0007669"/>
    <property type="project" value="UniProtKB-KW"/>
</dbReference>
<feature type="binding site" evidence="9">
    <location>
        <position position="181"/>
    </location>
    <ligand>
        <name>Zn(2+)</name>
        <dbReference type="ChEBI" id="CHEBI:29105"/>
    </ligand>
</feature>
<keyword evidence="11" id="KW-1185">Reference proteome</keyword>
<dbReference type="PANTHER" id="PTHR30037:SF4">
    <property type="entry name" value="DNA-3-METHYLADENINE GLYCOSYLASE I"/>
    <property type="match status" value="1"/>
</dbReference>
<gene>
    <name evidence="10" type="primary">tag</name>
    <name evidence="10" type="ORF">Pla108_01400</name>
</gene>
<comment type="function">
    <text evidence="7">Hydrolysis of the deoxyribose N-glycosidic bond to excise 3-methyladenine from the damaged DNA polymer formed by alkylation lesions.</text>
</comment>
<sequence>MSSKRCPWAEASDAERDYHDTEWGVPVWDDQRLFEMLTLEGAQAGLSWSTILNKRDGYRRAFSEFDPAKVARYTATRIDKLVLDASIVRHRGKIESTVSNARAVLAVQEGEESLAGLLWSFVGGEPLQNRWRRMEDLPAETPTSKAMSKELKRRGFRFVGPTTCYAFMQAAGLVNDHLVGCFRCAEVRLET</sequence>
<proteinExistence type="predicted"/>
<feature type="binding site" evidence="9">
    <location>
        <position position="6"/>
    </location>
    <ligand>
        <name>Zn(2+)</name>
        <dbReference type="ChEBI" id="CHEBI:29105"/>
    </ligand>
</feature>
<dbReference type="RefSeq" id="WP_146441492.1">
    <property type="nucleotide sequence ID" value="NZ_SJPR01000001.1"/>
</dbReference>
<dbReference type="Pfam" id="PF03352">
    <property type="entry name" value="Adenine_glyco"/>
    <property type="match status" value="1"/>
</dbReference>
<protein>
    <recommendedName>
        <fullName evidence="8">DNA-3-methyladenine glycosylase I</fullName>
        <ecNumber evidence="8">3.2.2.20</ecNumber>
    </recommendedName>
</protein>
<evidence type="ECO:0000256" key="8">
    <source>
        <dbReference type="ARBA" id="ARBA00066766"/>
    </source>
</evidence>
<dbReference type="FunFam" id="1.10.340.30:FF:000009">
    <property type="entry name" value="DNA-3-methyladenine glycosylase I"/>
    <property type="match status" value="1"/>
</dbReference>
<dbReference type="OrthoDB" id="9807664at2"/>
<feature type="binding site" evidence="9">
    <location>
        <position position="19"/>
    </location>
    <ligand>
        <name>Zn(2+)</name>
        <dbReference type="ChEBI" id="CHEBI:29105"/>
    </ligand>
</feature>
<organism evidence="10 11">
    <name type="scientific">Botrimarina colliarenosi</name>
    <dbReference type="NCBI Taxonomy" id="2528001"/>
    <lineage>
        <taxon>Bacteria</taxon>
        <taxon>Pseudomonadati</taxon>
        <taxon>Planctomycetota</taxon>
        <taxon>Planctomycetia</taxon>
        <taxon>Pirellulales</taxon>
        <taxon>Lacipirellulaceae</taxon>
        <taxon>Botrimarina</taxon>
    </lineage>
</organism>
<name>A0A5C6AJ58_9BACT</name>
<keyword evidence="4 9" id="KW-0862">Zinc</keyword>
<dbReference type="AlphaFoldDB" id="A0A5C6AJ58"/>
<dbReference type="InterPro" id="IPR004597">
    <property type="entry name" value="Tag"/>
</dbReference>
<evidence type="ECO:0000256" key="4">
    <source>
        <dbReference type="ARBA" id="ARBA00022833"/>
    </source>
</evidence>
<keyword evidence="1 9" id="KW-0479">Metal-binding</keyword>
<dbReference type="EMBL" id="SJPR01000001">
    <property type="protein sequence ID" value="TWT99205.1"/>
    <property type="molecule type" value="Genomic_DNA"/>
</dbReference>
<keyword evidence="5" id="KW-0234">DNA repair</keyword>
<evidence type="ECO:0000256" key="2">
    <source>
        <dbReference type="ARBA" id="ARBA00022763"/>
    </source>
</evidence>
<evidence type="ECO:0000256" key="6">
    <source>
        <dbReference type="ARBA" id="ARBA00052558"/>
    </source>
</evidence>
<dbReference type="InterPro" id="IPR005019">
    <property type="entry name" value="Adenine_glyco"/>
</dbReference>
<reference evidence="10 11" key="1">
    <citation type="submission" date="2019-02" db="EMBL/GenBank/DDBJ databases">
        <title>Deep-cultivation of Planctomycetes and their phenomic and genomic characterization uncovers novel biology.</title>
        <authorList>
            <person name="Wiegand S."/>
            <person name="Jogler M."/>
            <person name="Boedeker C."/>
            <person name="Pinto D."/>
            <person name="Vollmers J."/>
            <person name="Rivas-Marin E."/>
            <person name="Kohn T."/>
            <person name="Peeters S.H."/>
            <person name="Heuer A."/>
            <person name="Rast P."/>
            <person name="Oberbeckmann S."/>
            <person name="Bunk B."/>
            <person name="Jeske O."/>
            <person name="Meyerdierks A."/>
            <person name="Storesund J.E."/>
            <person name="Kallscheuer N."/>
            <person name="Luecker S."/>
            <person name="Lage O.M."/>
            <person name="Pohl T."/>
            <person name="Merkel B.J."/>
            <person name="Hornburger P."/>
            <person name="Mueller R.-W."/>
            <person name="Bruemmer F."/>
            <person name="Labrenz M."/>
            <person name="Spormann A.M."/>
            <person name="Op Den Camp H."/>
            <person name="Overmann J."/>
            <person name="Amann R."/>
            <person name="Jetten M.S.M."/>
            <person name="Mascher T."/>
            <person name="Medema M.H."/>
            <person name="Devos D.P."/>
            <person name="Kaster A.-K."/>
            <person name="Ovreas L."/>
            <person name="Rohde M."/>
            <person name="Galperin M.Y."/>
            <person name="Jogler C."/>
        </authorList>
    </citation>
    <scope>NUCLEOTIDE SEQUENCE [LARGE SCALE GENOMIC DNA]</scope>
    <source>
        <strain evidence="10 11">Pla108</strain>
    </source>
</reference>
<evidence type="ECO:0000313" key="11">
    <source>
        <dbReference type="Proteomes" id="UP000317421"/>
    </source>
</evidence>
<dbReference type="InterPro" id="IPR052891">
    <property type="entry name" value="DNA-3mA_glycosylase"/>
</dbReference>
<dbReference type="SUPFAM" id="SSF48150">
    <property type="entry name" value="DNA-glycosylase"/>
    <property type="match status" value="1"/>
</dbReference>
<accession>A0A5C6AJ58</accession>
<evidence type="ECO:0000256" key="7">
    <source>
        <dbReference type="ARBA" id="ARBA00057608"/>
    </source>
</evidence>
<evidence type="ECO:0000256" key="3">
    <source>
        <dbReference type="ARBA" id="ARBA00022801"/>
    </source>
</evidence>
<comment type="caution">
    <text evidence="10">The sequence shown here is derived from an EMBL/GenBank/DDBJ whole genome shotgun (WGS) entry which is preliminary data.</text>
</comment>
<feature type="binding site" evidence="9">
    <location>
        <position position="177"/>
    </location>
    <ligand>
        <name>Zn(2+)</name>
        <dbReference type="ChEBI" id="CHEBI:29105"/>
    </ligand>
</feature>
<dbReference type="Gene3D" id="1.10.340.30">
    <property type="entry name" value="Hypothetical protein, domain 2"/>
    <property type="match status" value="1"/>
</dbReference>
<evidence type="ECO:0000256" key="9">
    <source>
        <dbReference type="PIRSR" id="PIRSR604597-1"/>
    </source>
</evidence>
<dbReference type="NCBIfam" id="TIGR00624">
    <property type="entry name" value="tag"/>
    <property type="match status" value="1"/>
</dbReference>